<dbReference type="GO" id="GO:0003677">
    <property type="term" value="F:DNA binding"/>
    <property type="evidence" value="ECO:0007669"/>
    <property type="project" value="UniProtKB-KW"/>
</dbReference>
<feature type="transmembrane region" description="Helical" evidence="4">
    <location>
        <begin position="145"/>
        <end position="166"/>
    </location>
</feature>
<dbReference type="Proteomes" id="UP000230956">
    <property type="component" value="Unassembled WGS sequence"/>
</dbReference>
<feature type="transmembrane region" description="Helical" evidence="4">
    <location>
        <begin position="39"/>
        <end position="57"/>
    </location>
</feature>
<feature type="transmembrane region" description="Helical" evidence="4">
    <location>
        <begin position="122"/>
        <end position="139"/>
    </location>
</feature>
<dbReference type="PROSITE" id="PS50043">
    <property type="entry name" value="HTH_LUXR_2"/>
    <property type="match status" value="1"/>
</dbReference>
<evidence type="ECO:0000313" key="6">
    <source>
        <dbReference type="EMBL" id="PIZ42126.1"/>
    </source>
</evidence>
<dbReference type="SMART" id="SM00421">
    <property type="entry name" value="HTH_LUXR"/>
    <property type="match status" value="1"/>
</dbReference>
<evidence type="ECO:0000256" key="4">
    <source>
        <dbReference type="SAM" id="Phobius"/>
    </source>
</evidence>
<dbReference type="GO" id="GO:0006355">
    <property type="term" value="P:regulation of DNA-templated transcription"/>
    <property type="evidence" value="ECO:0007669"/>
    <property type="project" value="InterPro"/>
</dbReference>
<keyword evidence="1" id="KW-0805">Transcription regulation</keyword>
<dbReference type="PRINTS" id="PR00038">
    <property type="entry name" value="HTHLUXR"/>
</dbReference>
<keyword evidence="3" id="KW-0804">Transcription</keyword>
<keyword evidence="4" id="KW-0812">Transmembrane</keyword>
<dbReference type="InterPro" id="IPR000792">
    <property type="entry name" value="Tscrpt_reg_LuxR_C"/>
</dbReference>
<keyword evidence="4" id="KW-0472">Membrane</keyword>
<evidence type="ECO:0000313" key="7">
    <source>
        <dbReference type="Proteomes" id="UP000230956"/>
    </source>
</evidence>
<feature type="transmembrane region" description="Helical" evidence="4">
    <location>
        <begin position="69"/>
        <end position="87"/>
    </location>
</feature>
<proteinExistence type="predicted"/>
<gene>
    <name evidence="6" type="ORF">COY37_00965</name>
</gene>
<keyword evidence="2" id="KW-0238">DNA-binding</keyword>
<dbReference type="Pfam" id="PF00196">
    <property type="entry name" value="GerE"/>
    <property type="match status" value="1"/>
</dbReference>
<keyword evidence="4" id="KW-1133">Transmembrane helix</keyword>
<dbReference type="SUPFAM" id="SSF46894">
    <property type="entry name" value="C-terminal effector domain of the bipartite response regulators"/>
    <property type="match status" value="1"/>
</dbReference>
<dbReference type="CDD" id="cd06170">
    <property type="entry name" value="LuxR_C_like"/>
    <property type="match status" value="1"/>
</dbReference>
<evidence type="ECO:0000259" key="5">
    <source>
        <dbReference type="PROSITE" id="PS50043"/>
    </source>
</evidence>
<evidence type="ECO:0000256" key="1">
    <source>
        <dbReference type="ARBA" id="ARBA00023015"/>
    </source>
</evidence>
<dbReference type="InterPro" id="IPR036388">
    <property type="entry name" value="WH-like_DNA-bd_sf"/>
</dbReference>
<feature type="transmembrane region" description="Helical" evidence="4">
    <location>
        <begin position="12"/>
        <end position="33"/>
    </location>
</feature>
<organism evidence="6 7">
    <name type="scientific">Candidatus Aquicultor secundus</name>
    <dbReference type="NCBI Taxonomy" id="1973895"/>
    <lineage>
        <taxon>Bacteria</taxon>
        <taxon>Bacillati</taxon>
        <taxon>Actinomycetota</taxon>
        <taxon>Candidatus Aquicultoria</taxon>
        <taxon>Candidatus Aquicultorales</taxon>
        <taxon>Candidatus Aquicultoraceae</taxon>
        <taxon>Candidatus Aquicultor</taxon>
    </lineage>
</organism>
<comment type="caution">
    <text evidence="6">The sequence shown here is derived from an EMBL/GenBank/DDBJ whole genome shotgun (WGS) entry which is preliminary data.</text>
</comment>
<dbReference type="PANTHER" id="PTHR44688">
    <property type="entry name" value="DNA-BINDING TRANSCRIPTIONAL ACTIVATOR DEVR_DOSR"/>
    <property type="match status" value="1"/>
</dbReference>
<feature type="transmembrane region" description="Helical" evidence="4">
    <location>
        <begin position="93"/>
        <end position="110"/>
    </location>
</feature>
<sequence length="258" mass="29230">MNTLLETPSKQGIRVFFLWYRFITLGYVVILALTGLKVLSVWLLAIAILYSVLLYVFRYTTLNWLQAHPYLLLIDVFIVHAFRVASGAYESPYLLYTFSPLFLAAFLLSYRGAFIFASVESVLLIAGTYMGGYWVTYLAESGEHISTYFLFYFFIAFAMAYLADLLNKLEAINKKKACINNDLARGRKCLEISLAFNRLSDREAQVLMLSSEGKTVSQVASELGISENTIKTYLKRINDKLSVTSKKEAISKITGQED</sequence>
<evidence type="ECO:0000256" key="2">
    <source>
        <dbReference type="ARBA" id="ARBA00023125"/>
    </source>
</evidence>
<dbReference type="EMBL" id="PFNG01000027">
    <property type="protein sequence ID" value="PIZ42126.1"/>
    <property type="molecule type" value="Genomic_DNA"/>
</dbReference>
<name>A0A2M7TAU1_9ACTN</name>
<protein>
    <recommendedName>
        <fullName evidence="5">HTH luxR-type domain-containing protein</fullName>
    </recommendedName>
</protein>
<dbReference type="AlphaFoldDB" id="A0A2M7TAU1"/>
<dbReference type="PANTHER" id="PTHR44688:SF16">
    <property type="entry name" value="DNA-BINDING TRANSCRIPTIONAL ACTIVATOR DEVR_DOSR"/>
    <property type="match status" value="1"/>
</dbReference>
<dbReference type="InterPro" id="IPR016032">
    <property type="entry name" value="Sig_transdc_resp-reg_C-effctor"/>
</dbReference>
<feature type="domain" description="HTH luxR-type" evidence="5">
    <location>
        <begin position="192"/>
        <end position="257"/>
    </location>
</feature>
<dbReference type="Gene3D" id="1.10.10.10">
    <property type="entry name" value="Winged helix-like DNA-binding domain superfamily/Winged helix DNA-binding domain"/>
    <property type="match status" value="1"/>
</dbReference>
<reference evidence="7" key="1">
    <citation type="submission" date="2017-09" db="EMBL/GenBank/DDBJ databases">
        <title>Depth-based differentiation of microbial function through sediment-hosted aquifers and enrichment of novel symbionts in the deep terrestrial subsurface.</title>
        <authorList>
            <person name="Probst A.J."/>
            <person name="Ladd B."/>
            <person name="Jarett J.K."/>
            <person name="Geller-Mcgrath D.E."/>
            <person name="Sieber C.M.K."/>
            <person name="Emerson J.B."/>
            <person name="Anantharaman K."/>
            <person name="Thomas B.C."/>
            <person name="Malmstrom R."/>
            <person name="Stieglmeier M."/>
            <person name="Klingl A."/>
            <person name="Woyke T."/>
            <person name="Ryan C.M."/>
            <person name="Banfield J.F."/>
        </authorList>
    </citation>
    <scope>NUCLEOTIDE SEQUENCE [LARGE SCALE GENOMIC DNA]</scope>
</reference>
<accession>A0A2M7TAU1</accession>
<dbReference type="PROSITE" id="PS00622">
    <property type="entry name" value="HTH_LUXR_1"/>
    <property type="match status" value="1"/>
</dbReference>
<evidence type="ECO:0000256" key="3">
    <source>
        <dbReference type="ARBA" id="ARBA00023163"/>
    </source>
</evidence>